<sequence length="58" mass="6869">AQSKEKKNDSEIEAEHINRQQLNTETINEFTKNEESMKSYQDQLSKSDKKLLNTFHKI</sequence>
<keyword evidence="2" id="KW-1185">Reference proteome</keyword>
<dbReference type="EMBL" id="CAJVQC010114731">
    <property type="protein sequence ID" value="CAG8836447.1"/>
    <property type="molecule type" value="Genomic_DNA"/>
</dbReference>
<accession>A0ACA9SF96</accession>
<evidence type="ECO:0000313" key="1">
    <source>
        <dbReference type="EMBL" id="CAG8836447.1"/>
    </source>
</evidence>
<feature type="non-terminal residue" evidence="1">
    <location>
        <position position="1"/>
    </location>
</feature>
<gene>
    <name evidence="1" type="ORF">RPERSI_LOCUS29932</name>
</gene>
<proteinExistence type="predicted"/>
<name>A0ACA9SF96_9GLOM</name>
<comment type="caution">
    <text evidence="1">The sequence shown here is derived from an EMBL/GenBank/DDBJ whole genome shotgun (WGS) entry which is preliminary data.</text>
</comment>
<protein>
    <submittedName>
        <fullName evidence="1">23850_t:CDS:1</fullName>
    </submittedName>
</protein>
<dbReference type="Proteomes" id="UP000789920">
    <property type="component" value="Unassembled WGS sequence"/>
</dbReference>
<feature type="non-terminal residue" evidence="1">
    <location>
        <position position="58"/>
    </location>
</feature>
<evidence type="ECO:0000313" key="2">
    <source>
        <dbReference type="Proteomes" id="UP000789920"/>
    </source>
</evidence>
<reference evidence="1" key="1">
    <citation type="submission" date="2021-06" db="EMBL/GenBank/DDBJ databases">
        <authorList>
            <person name="Kallberg Y."/>
            <person name="Tangrot J."/>
            <person name="Rosling A."/>
        </authorList>
    </citation>
    <scope>NUCLEOTIDE SEQUENCE</scope>
    <source>
        <strain evidence="1">MA461A</strain>
    </source>
</reference>
<organism evidence="1 2">
    <name type="scientific">Racocetra persica</name>
    <dbReference type="NCBI Taxonomy" id="160502"/>
    <lineage>
        <taxon>Eukaryota</taxon>
        <taxon>Fungi</taxon>
        <taxon>Fungi incertae sedis</taxon>
        <taxon>Mucoromycota</taxon>
        <taxon>Glomeromycotina</taxon>
        <taxon>Glomeromycetes</taxon>
        <taxon>Diversisporales</taxon>
        <taxon>Gigasporaceae</taxon>
        <taxon>Racocetra</taxon>
    </lineage>
</organism>